<evidence type="ECO:0000313" key="2">
    <source>
        <dbReference type="Proteomes" id="UP001165064"/>
    </source>
</evidence>
<comment type="caution">
    <text evidence="1">The sequence shown here is derived from an EMBL/GenBank/DDBJ whole genome shotgun (WGS) entry which is preliminary data.</text>
</comment>
<proteinExistence type="predicted"/>
<name>A0ACB5TA73_AMBMO</name>
<protein>
    <submittedName>
        <fullName evidence="1">Unnamed protein product</fullName>
    </submittedName>
</protein>
<reference evidence="1" key="1">
    <citation type="submission" date="2023-04" db="EMBL/GenBank/DDBJ databases">
        <title>Ambrosiozyma monospora NBRC 10751.</title>
        <authorList>
            <person name="Ichikawa N."/>
            <person name="Sato H."/>
            <person name="Tonouchi N."/>
        </authorList>
    </citation>
    <scope>NUCLEOTIDE SEQUENCE</scope>
    <source>
        <strain evidence="1">NBRC 10751</strain>
    </source>
</reference>
<organism evidence="1 2">
    <name type="scientific">Ambrosiozyma monospora</name>
    <name type="common">Yeast</name>
    <name type="synonym">Endomycopsis monosporus</name>
    <dbReference type="NCBI Taxonomy" id="43982"/>
    <lineage>
        <taxon>Eukaryota</taxon>
        <taxon>Fungi</taxon>
        <taxon>Dikarya</taxon>
        <taxon>Ascomycota</taxon>
        <taxon>Saccharomycotina</taxon>
        <taxon>Pichiomycetes</taxon>
        <taxon>Pichiales</taxon>
        <taxon>Pichiaceae</taxon>
        <taxon>Ambrosiozyma</taxon>
    </lineage>
</organism>
<accession>A0ACB5TA73</accession>
<gene>
    <name evidence="1" type="ORF">Amon02_000691500</name>
</gene>
<dbReference type="Proteomes" id="UP001165064">
    <property type="component" value="Unassembled WGS sequence"/>
</dbReference>
<keyword evidence="2" id="KW-1185">Reference proteome</keyword>
<dbReference type="EMBL" id="BSXS01005567">
    <property type="protein sequence ID" value="GME84540.1"/>
    <property type="molecule type" value="Genomic_DNA"/>
</dbReference>
<sequence length="448" mass="50806">MFVLLCVTIINDLGLTGRPYYTFSKEEGAVMRNPFSDEVRSLEMKSIILVVYFMAVSISLLLRRRIPVQWNDYLNQSCVALEASNERQYYLVSLYARVNHMLERIHYTMHAQNELVSMLELSGTRYKHIMNAYQRQLDMLKQQIKQKTNENKSDYNCLMAYLFSVQAYLYEPAIHSIVVSTSESVPFLEETNNFNFFIHVISQASESCMLSLKHFLELDLDTMATSPLFHSSRILYNTGLLLRLRYLTLTQPHLEGAIYVTDDAMPVVKDLTARIHEGTLKYPKNHFLGKMRLVLNLFTHICLSQWKMTYKSMTEQQQNQPTQASSTSGEPPSKKPKIAPFQPEALSAMSNMAVPLPGPSESPSTSHNKPQQPSIFSSGPSSLYASHLATTNTTATFLPPAFPQGANIMNSSSSSSSSPNHHPQPQLRSQSPYQPQSTSFDKPNCQWC</sequence>
<evidence type="ECO:0000313" key="1">
    <source>
        <dbReference type="EMBL" id="GME84540.1"/>
    </source>
</evidence>